<gene>
    <name evidence="2" type="ORF">LSAT_V11C500253330</name>
</gene>
<organism evidence="2 3">
    <name type="scientific">Lactuca sativa</name>
    <name type="common">Garden lettuce</name>
    <dbReference type="NCBI Taxonomy" id="4236"/>
    <lineage>
        <taxon>Eukaryota</taxon>
        <taxon>Viridiplantae</taxon>
        <taxon>Streptophyta</taxon>
        <taxon>Embryophyta</taxon>
        <taxon>Tracheophyta</taxon>
        <taxon>Spermatophyta</taxon>
        <taxon>Magnoliopsida</taxon>
        <taxon>eudicotyledons</taxon>
        <taxon>Gunneridae</taxon>
        <taxon>Pentapetalae</taxon>
        <taxon>asterids</taxon>
        <taxon>campanulids</taxon>
        <taxon>Asterales</taxon>
        <taxon>Asteraceae</taxon>
        <taxon>Cichorioideae</taxon>
        <taxon>Cichorieae</taxon>
        <taxon>Lactucinae</taxon>
        <taxon>Lactuca</taxon>
    </lineage>
</organism>
<feature type="region of interest" description="Disordered" evidence="1">
    <location>
        <begin position="31"/>
        <end position="55"/>
    </location>
</feature>
<accession>A0A9R1VL36</accession>
<protein>
    <submittedName>
        <fullName evidence="2">Uncharacterized protein</fullName>
    </submittedName>
</protein>
<reference evidence="2 3" key="1">
    <citation type="journal article" date="2017" name="Nat. Commun.">
        <title>Genome assembly with in vitro proximity ligation data and whole-genome triplication in lettuce.</title>
        <authorList>
            <person name="Reyes-Chin-Wo S."/>
            <person name="Wang Z."/>
            <person name="Yang X."/>
            <person name="Kozik A."/>
            <person name="Arikit S."/>
            <person name="Song C."/>
            <person name="Xia L."/>
            <person name="Froenicke L."/>
            <person name="Lavelle D.O."/>
            <person name="Truco M.J."/>
            <person name="Xia R."/>
            <person name="Zhu S."/>
            <person name="Xu C."/>
            <person name="Xu H."/>
            <person name="Xu X."/>
            <person name="Cox K."/>
            <person name="Korf I."/>
            <person name="Meyers B.C."/>
            <person name="Michelmore R.W."/>
        </authorList>
    </citation>
    <scope>NUCLEOTIDE SEQUENCE [LARGE SCALE GENOMIC DNA]</scope>
    <source>
        <strain evidence="3">cv. Salinas</strain>
        <tissue evidence="2">Seedlings</tissue>
    </source>
</reference>
<feature type="compositionally biased region" description="Basic residues" evidence="1">
    <location>
        <begin position="31"/>
        <end position="44"/>
    </location>
</feature>
<name>A0A9R1VL36_LACSA</name>
<proteinExistence type="predicted"/>
<keyword evidence="3" id="KW-1185">Reference proteome</keyword>
<dbReference type="Proteomes" id="UP000235145">
    <property type="component" value="Unassembled WGS sequence"/>
</dbReference>
<comment type="caution">
    <text evidence="2">The sequence shown here is derived from an EMBL/GenBank/DDBJ whole genome shotgun (WGS) entry which is preliminary data.</text>
</comment>
<evidence type="ECO:0000313" key="3">
    <source>
        <dbReference type="Proteomes" id="UP000235145"/>
    </source>
</evidence>
<evidence type="ECO:0000256" key="1">
    <source>
        <dbReference type="SAM" id="MobiDB-lite"/>
    </source>
</evidence>
<dbReference type="EMBL" id="NBSK02000005">
    <property type="protein sequence ID" value="KAJ0207269.1"/>
    <property type="molecule type" value="Genomic_DNA"/>
</dbReference>
<evidence type="ECO:0000313" key="2">
    <source>
        <dbReference type="EMBL" id="KAJ0207269.1"/>
    </source>
</evidence>
<sequence length="108" mass="12012">MYAFKIEPINGRMMWANPYSHYPTKLLPQKHHVPIGRPKKKRRRSATEDDSSIGTRTVSCKGQAVGGLQASGSDVGQNASVGHNSANAFDILETMFFHAFWVCNFSLN</sequence>
<dbReference type="AlphaFoldDB" id="A0A9R1VL36"/>